<sequence length="127" mass="13748">MQLSTLLLVLFCAVFTLAAPLPMPIRSRAPSRVGSSRPRSGSQPRLKHLVNKHKAAINAASKAKKLSSTRRSSKSASDKMMAQMQKQSLHQMKEQTQRAIIPMITNINNGVAKVIKALGSAVKDMAG</sequence>
<evidence type="ECO:0000256" key="2">
    <source>
        <dbReference type="SAM" id="SignalP"/>
    </source>
</evidence>
<evidence type="ECO:0000256" key="1">
    <source>
        <dbReference type="SAM" id="MobiDB-lite"/>
    </source>
</evidence>
<gene>
    <name evidence="3" type="ORF">M408DRAFT_9166</name>
</gene>
<keyword evidence="2" id="KW-0732">Signal</keyword>
<dbReference type="AlphaFoldDB" id="A0A0C2WN41"/>
<keyword evidence="4" id="KW-1185">Reference proteome</keyword>
<evidence type="ECO:0000313" key="4">
    <source>
        <dbReference type="Proteomes" id="UP000054097"/>
    </source>
</evidence>
<protein>
    <submittedName>
        <fullName evidence="3">Uncharacterized protein</fullName>
    </submittedName>
</protein>
<feature type="compositionally biased region" description="Basic residues" evidence="1">
    <location>
        <begin position="62"/>
        <end position="73"/>
    </location>
</feature>
<dbReference type="HOGENOM" id="CLU_1714409_0_0_1"/>
<feature type="compositionally biased region" description="Basic residues" evidence="1">
    <location>
        <begin position="45"/>
        <end position="55"/>
    </location>
</feature>
<feature type="compositionally biased region" description="Low complexity" evidence="1">
    <location>
        <begin position="26"/>
        <end position="44"/>
    </location>
</feature>
<name>A0A0C2WN41_SERVB</name>
<feature type="chain" id="PRO_5002170276" evidence="2">
    <location>
        <begin position="19"/>
        <end position="127"/>
    </location>
</feature>
<dbReference type="EMBL" id="KN824297">
    <property type="protein sequence ID" value="KIM27678.1"/>
    <property type="molecule type" value="Genomic_DNA"/>
</dbReference>
<organism evidence="3 4">
    <name type="scientific">Serendipita vermifera MAFF 305830</name>
    <dbReference type="NCBI Taxonomy" id="933852"/>
    <lineage>
        <taxon>Eukaryota</taxon>
        <taxon>Fungi</taxon>
        <taxon>Dikarya</taxon>
        <taxon>Basidiomycota</taxon>
        <taxon>Agaricomycotina</taxon>
        <taxon>Agaricomycetes</taxon>
        <taxon>Sebacinales</taxon>
        <taxon>Serendipitaceae</taxon>
        <taxon>Serendipita</taxon>
    </lineage>
</organism>
<feature type="region of interest" description="Disordered" evidence="1">
    <location>
        <begin position="26"/>
        <end position="94"/>
    </location>
</feature>
<reference evidence="3 4" key="1">
    <citation type="submission" date="2014-04" db="EMBL/GenBank/DDBJ databases">
        <authorList>
            <consortium name="DOE Joint Genome Institute"/>
            <person name="Kuo A."/>
            <person name="Zuccaro A."/>
            <person name="Kohler A."/>
            <person name="Nagy L.G."/>
            <person name="Floudas D."/>
            <person name="Copeland A."/>
            <person name="Barry K.W."/>
            <person name="Cichocki N."/>
            <person name="Veneault-Fourrey C."/>
            <person name="LaButti K."/>
            <person name="Lindquist E.A."/>
            <person name="Lipzen A."/>
            <person name="Lundell T."/>
            <person name="Morin E."/>
            <person name="Murat C."/>
            <person name="Sun H."/>
            <person name="Tunlid A."/>
            <person name="Henrissat B."/>
            <person name="Grigoriev I.V."/>
            <person name="Hibbett D.S."/>
            <person name="Martin F."/>
            <person name="Nordberg H.P."/>
            <person name="Cantor M.N."/>
            <person name="Hua S.X."/>
        </authorList>
    </citation>
    <scope>NUCLEOTIDE SEQUENCE [LARGE SCALE GENOMIC DNA]</scope>
    <source>
        <strain evidence="3 4">MAFF 305830</strain>
    </source>
</reference>
<reference evidence="4" key="2">
    <citation type="submission" date="2015-01" db="EMBL/GenBank/DDBJ databases">
        <title>Evolutionary Origins and Diversification of the Mycorrhizal Mutualists.</title>
        <authorList>
            <consortium name="DOE Joint Genome Institute"/>
            <consortium name="Mycorrhizal Genomics Consortium"/>
            <person name="Kohler A."/>
            <person name="Kuo A."/>
            <person name="Nagy L.G."/>
            <person name="Floudas D."/>
            <person name="Copeland A."/>
            <person name="Barry K.W."/>
            <person name="Cichocki N."/>
            <person name="Veneault-Fourrey C."/>
            <person name="LaButti K."/>
            <person name="Lindquist E.A."/>
            <person name="Lipzen A."/>
            <person name="Lundell T."/>
            <person name="Morin E."/>
            <person name="Murat C."/>
            <person name="Riley R."/>
            <person name="Ohm R."/>
            <person name="Sun H."/>
            <person name="Tunlid A."/>
            <person name="Henrissat B."/>
            <person name="Grigoriev I.V."/>
            <person name="Hibbett D.S."/>
            <person name="Martin F."/>
        </authorList>
    </citation>
    <scope>NUCLEOTIDE SEQUENCE [LARGE SCALE GENOMIC DNA]</scope>
    <source>
        <strain evidence="4">MAFF 305830</strain>
    </source>
</reference>
<dbReference type="Proteomes" id="UP000054097">
    <property type="component" value="Unassembled WGS sequence"/>
</dbReference>
<accession>A0A0C2WN41</accession>
<proteinExistence type="predicted"/>
<feature type="signal peptide" evidence="2">
    <location>
        <begin position="1"/>
        <end position="18"/>
    </location>
</feature>
<evidence type="ECO:0000313" key="3">
    <source>
        <dbReference type="EMBL" id="KIM27678.1"/>
    </source>
</evidence>